<dbReference type="Proteomes" id="UP001158986">
    <property type="component" value="Unassembled WGS sequence"/>
</dbReference>
<reference evidence="3 4" key="1">
    <citation type="submission" date="2021-11" db="EMBL/GenBank/DDBJ databases">
        <authorList>
            <person name="Islam A."/>
            <person name="Islam S."/>
            <person name="Flora M.S."/>
            <person name="Rahman M."/>
            <person name="Ziaur R.M."/>
            <person name="Epstein J.H."/>
            <person name="Hassan M."/>
            <person name="Klassen M."/>
            <person name="Woodard K."/>
            <person name="Webb A."/>
            <person name="Webby R.J."/>
            <person name="El Zowalaty M.E."/>
        </authorList>
    </citation>
    <scope>NUCLEOTIDE SEQUENCE [LARGE SCALE GENOMIC DNA]</scope>
    <source>
        <strain evidence="3">Pbs1</strain>
    </source>
</reference>
<evidence type="ECO:0000256" key="2">
    <source>
        <dbReference type="SAM" id="SignalP"/>
    </source>
</evidence>
<feature type="coiled-coil region" evidence="1">
    <location>
        <begin position="68"/>
        <end position="138"/>
    </location>
</feature>
<protein>
    <recommendedName>
        <fullName evidence="5">RxLR effector protein</fullName>
    </recommendedName>
</protein>
<organism evidence="3 4">
    <name type="scientific">Peronospora belbahrii</name>
    <dbReference type="NCBI Taxonomy" id="622444"/>
    <lineage>
        <taxon>Eukaryota</taxon>
        <taxon>Sar</taxon>
        <taxon>Stramenopiles</taxon>
        <taxon>Oomycota</taxon>
        <taxon>Peronosporomycetes</taxon>
        <taxon>Peronosporales</taxon>
        <taxon>Peronosporaceae</taxon>
        <taxon>Peronospora</taxon>
    </lineage>
</organism>
<sequence>MRFIYFSLYVLLFFFHEKNSAALAASGQTKVLDKTLLRIQPSDSIRENVHEVRFLKGNEPEDEERIRAINYRKLKAEKAAQLEKLKAEKAAELEKLKAEKAEKAAELEKLKAEKAAELEKLKAEKAAELKNLRIAEVKHLAERNDFGLLKKEGVSYKELMEVLGVSSDKVNTMKEKVGYLKLLKTDKEFASNYVKAHIYKEYLEV</sequence>
<keyword evidence="4" id="KW-1185">Reference proteome</keyword>
<keyword evidence="1" id="KW-0175">Coiled coil</keyword>
<keyword evidence="2" id="KW-0732">Signal</keyword>
<feature type="signal peptide" evidence="2">
    <location>
        <begin position="1"/>
        <end position="22"/>
    </location>
</feature>
<evidence type="ECO:0000256" key="1">
    <source>
        <dbReference type="SAM" id="Coils"/>
    </source>
</evidence>
<accession>A0ABN8D4Z4</accession>
<proteinExistence type="predicted"/>
<comment type="caution">
    <text evidence="3">The sequence shown here is derived from an EMBL/GenBank/DDBJ whole genome shotgun (WGS) entry which is preliminary data.</text>
</comment>
<gene>
    <name evidence="3" type="ORF">PBS001_LOCUS6975</name>
</gene>
<evidence type="ECO:0000313" key="4">
    <source>
        <dbReference type="Proteomes" id="UP001158986"/>
    </source>
</evidence>
<evidence type="ECO:0000313" key="3">
    <source>
        <dbReference type="EMBL" id="CAH0520498.1"/>
    </source>
</evidence>
<feature type="chain" id="PRO_5046687718" description="RxLR effector protein" evidence="2">
    <location>
        <begin position="23"/>
        <end position="205"/>
    </location>
</feature>
<name>A0ABN8D4Z4_9STRA</name>
<dbReference type="EMBL" id="CAKLCB010000360">
    <property type="protein sequence ID" value="CAH0520498.1"/>
    <property type="molecule type" value="Genomic_DNA"/>
</dbReference>
<evidence type="ECO:0008006" key="5">
    <source>
        <dbReference type="Google" id="ProtNLM"/>
    </source>
</evidence>